<comment type="caution">
    <text evidence="2">The sequence shown here is derived from an EMBL/GenBank/DDBJ whole genome shotgun (WGS) entry which is preliminary data.</text>
</comment>
<dbReference type="Pfam" id="PF06772">
    <property type="entry name" value="LtrA"/>
    <property type="match status" value="1"/>
</dbReference>
<feature type="transmembrane region" description="Helical" evidence="1">
    <location>
        <begin position="209"/>
        <end position="229"/>
    </location>
</feature>
<feature type="transmembrane region" description="Helical" evidence="1">
    <location>
        <begin position="341"/>
        <end position="360"/>
    </location>
</feature>
<name>A0A3M8A7V8_9MICO</name>
<keyword evidence="1" id="KW-1133">Transmembrane helix</keyword>
<evidence type="ECO:0000313" key="3">
    <source>
        <dbReference type="Proteomes" id="UP000275048"/>
    </source>
</evidence>
<dbReference type="InterPro" id="IPR010640">
    <property type="entry name" value="Low_temperature_requirement_A"/>
</dbReference>
<keyword evidence="1" id="KW-0812">Transmembrane</keyword>
<feature type="transmembrane region" description="Helical" evidence="1">
    <location>
        <begin position="366"/>
        <end position="384"/>
    </location>
</feature>
<feature type="transmembrane region" description="Helical" evidence="1">
    <location>
        <begin position="44"/>
        <end position="65"/>
    </location>
</feature>
<dbReference type="Proteomes" id="UP000275048">
    <property type="component" value="Unassembled WGS sequence"/>
</dbReference>
<accession>A0A3M8A7V8</accession>
<feature type="transmembrane region" description="Helical" evidence="1">
    <location>
        <begin position="145"/>
        <end position="166"/>
    </location>
</feature>
<dbReference type="PANTHER" id="PTHR36840:SF1">
    <property type="entry name" value="BLL5714 PROTEIN"/>
    <property type="match status" value="1"/>
</dbReference>
<feature type="transmembrane region" description="Helical" evidence="1">
    <location>
        <begin position="77"/>
        <end position="96"/>
    </location>
</feature>
<keyword evidence="1" id="KW-0472">Membrane</keyword>
<feature type="transmembrane region" description="Helical" evidence="1">
    <location>
        <begin position="172"/>
        <end position="189"/>
    </location>
</feature>
<protein>
    <submittedName>
        <fullName evidence="2">Low temperature requirement protein A</fullName>
    </submittedName>
</protein>
<feature type="transmembrane region" description="Helical" evidence="1">
    <location>
        <begin position="281"/>
        <end position="301"/>
    </location>
</feature>
<gene>
    <name evidence="2" type="ORF">EDM22_13470</name>
</gene>
<proteinExistence type="predicted"/>
<evidence type="ECO:0000256" key="1">
    <source>
        <dbReference type="SAM" id="Phobius"/>
    </source>
</evidence>
<keyword evidence="3" id="KW-1185">Reference proteome</keyword>
<evidence type="ECO:0000313" key="2">
    <source>
        <dbReference type="EMBL" id="RNB46757.1"/>
    </source>
</evidence>
<dbReference type="AlphaFoldDB" id="A0A3M8A7V8"/>
<dbReference type="OrthoDB" id="7698234at2"/>
<dbReference type="PANTHER" id="PTHR36840">
    <property type="entry name" value="BLL5714 PROTEIN"/>
    <property type="match status" value="1"/>
</dbReference>
<sequence>MSGRDPDETHRAATPLELLFDLTFVIAFSQAGSQAAHLLELGHFAPALIAFSFAVFAISWAWINYSWLASAYDNDDVYFRVATMVAMVGVILIALGMPEFFKSIDTGSNVDNRVMVAGYIVMRVATIALWVRAARHDPAHRRAALTYVVVVSIAQVGWILLVMAWLPLGPTLAISAVLILFELAGPVIAESRDGGTPWHPHHIAERYGLLVIITLGEVVLGTILAVSAVVEEQGWDVDAGLVAFGGTMLAFGMWWVYFTMPSGIVLARHRRRGFVWGYGHIVLFGSLAATGAGLHVAAYVIDGTAHIDDVQALLTVVVPVAVFSVALFTLYTLLLKQFDPFHIGLFLGSLVPLGLAVAAVESGASMATGIAACALSPIVVIVGFETVGHRHQAVALERTLALAPEVDTRLFGRR</sequence>
<reference evidence="2 3" key="1">
    <citation type="submission" date="2018-10" db="EMBL/GenBank/DDBJ databases">
        <title>Isolation, diversity and antibacterial activity of antinobacteria from the wheat rhizosphere soil.</title>
        <authorList>
            <person name="Sun T."/>
        </authorList>
    </citation>
    <scope>NUCLEOTIDE SEQUENCE [LARGE SCALE GENOMIC DNA]</scope>
    <source>
        <strain evidence="2 3">SJ-23</strain>
    </source>
</reference>
<organism evidence="2 3">
    <name type="scientific">Agromyces tardus</name>
    <dbReference type="NCBI Taxonomy" id="2583849"/>
    <lineage>
        <taxon>Bacteria</taxon>
        <taxon>Bacillati</taxon>
        <taxon>Actinomycetota</taxon>
        <taxon>Actinomycetes</taxon>
        <taxon>Micrococcales</taxon>
        <taxon>Microbacteriaceae</taxon>
        <taxon>Agromyces</taxon>
    </lineage>
</organism>
<dbReference type="EMBL" id="RHHB01000030">
    <property type="protein sequence ID" value="RNB46757.1"/>
    <property type="molecule type" value="Genomic_DNA"/>
</dbReference>
<feature type="transmembrane region" description="Helical" evidence="1">
    <location>
        <begin position="241"/>
        <end position="260"/>
    </location>
</feature>
<feature type="transmembrane region" description="Helical" evidence="1">
    <location>
        <begin position="116"/>
        <end position="133"/>
    </location>
</feature>
<feature type="transmembrane region" description="Helical" evidence="1">
    <location>
        <begin position="313"/>
        <end position="334"/>
    </location>
</feature>